<proteinExistence type="predicted"/>
<accession>A0A443HSQ4</accession>
<dbReference type="AlphaFoldDB" id="A0A443HSQ4"/>
<comment type="caution">
    <text evidence="1">The sequence shown here is derived from an EMBL/GenBank/DDBJ whole genome shotgun (WGS) entry which is preliminary data.</text>
</comment>
<dbReference type="RefSeq" id="XP_028484490.1">
    <property type="nucleotide sequence ID" value="XM_028626803.1"/>
</dbReference>
<evidence type="ECO:0000313" key="1">
    <source>
        <dbReference type="EMBL" id="RWQ94845.1"/>
    </source>
</evidence>
<organism evidence="1 2">
    <name type="scientific">Byssochlamys spectabilis</name>
    <name type="common">Paecilomyces variotii</name>
    <dbReference type="NCBI Taxonomy" id="264951"/>
    <lineage>
        <taxon>Eukaryota</taxon>
        <taxon>Fungi</taxon>
        <taxon>Dikarya</taxon>
        <taxon>Ascomycota</taxon>
        <taxon>Pezizomycotina</taxon>
        <taxon>Eurotiomycetes</taxon>
        <taxon>Eurotiomycetidae</taxon>
        <taxon>Eurotiales</taxon>
        <taxon>Thermoascaceae</taxon>
        <taxon>Paecilomyces</taxon>
    </lineage>
</organism>
<evidence type="ECO:0000313" key="2">
    <source>
        <dbReference type="Proteomes" id="UP000283841"/>
    </source>
</evidence>
<dbReference type="Proteomes" id="UP000283841">
    <property type="component" value="Unassembled WGS sequence"/>
</dbReference>
<dbReference type="VEuPathDB" id="FungiDB:C8Q69DRAFT_271935"/>
<protein>
    <recommendedName>
        <fullName evidence="3">F-box domain-containing protein</fullName>
    </recommendedName>
</protein>
<dbReference type="EMBL" id="RCNU01000006">
    <property type="protein sequence ID" value="RWQ94845.1"/>
    <property type="molecule type" value="Genomic_DNA"/>
</dbReference>
<reference evidence="1 2" key="1">
    <citation type="journal article" date="2018" name="Front. Microbiol.">
        <title>Genomic and genetic insights into a cosmopolitan fungus, Paecilomyces variotii (Eurotiales).</title>
        <authorList>
            <person name="Urquhart A.S."/>
            <person name="Mondo S.J."/>
            <person name="Makela M.R."/>
            <person name="Hane J.K."/>
            <person name="Wiebenga A."/>
            <person name="He G."/>
            <person name="Mihaltcheva S."/>
            <person name="Pangilinan J."/>
            <person name="Lipzen A."/>
            <person name="Barry K."/>
            <person name="de Vries R.P."/>
            <person name="Grigoriev I.V."/>
            <person name="Idnurm A."/>
        </authorList>
    </citation>
    <scope>NUCLEOTIDE SEQUENCE [LARGE SCALE GENOMIC DNA]</scope>
    <source>
        <strain evidence="1 2">CBS 101075</strain>
    </source>
</reference>
<gene>
    <name evidence="1" type="ORF">C8Q69DRAFT_271935</name>
</gene>
<evidence type="ECO:0008006" key="3">
    <source>
        <dbReference type="Google" id="ProtNLM"/>
    </source>
</evidence>
<sequence length="403" mass="46018">MARLEDLPYELLFMIVDHLDHYGFVVLHSLSKKFSFIHPRIGTRAYFDGSTGDERVLKKLQDISTSIDGTGGIYPKGKPPAEFVFDLTGLPLTGPHWEIIRDVVTIMELIACKSPLQKVRIVGSWEQARELLEMFRKVKEEEHGIQNCSLIIAPGNEGYKRNGSKMTYLWAVYRNMRILHIAGITGIKKISLNPCAGSRFDSRLFDPLAFGSHRLRELYIGCDHGKKNASNMHECITKKAELGREVELPYMLRKLVVSCGAIWYSRILELTRRECLRKLTLLNVNIRKRAPYSGREAKENIPSSRPQEALDGDRRGVAKLWGLPRQWSVWQKFADEFERPSLPSHTADYRGRILVVGMPMVNGRRVTVDDSALQTVTALSTAETKKLMWNINAEKYRDWINCG</sequence>
<keyword evidence="2" id="KW-1185">Reference proteome</keyword>
<dbReference type="GeneID" id="39596080"/>
<name>A0A443HSQ4_BYSSP</name>